<feature type="region of interest" description="Disordered" evidence="1">
    <location>
        <begin position="164"/>
        <end position="185"/>
    </location>
</feature>
<evidence type="ECO:0000313" key="3">
    <source>
        <dbReference type="EMBL" id="UNZ01946.1"/>
    </source>
</evidence>
<evidence type="ECO:0000256" key="1">
    <source>
        <dbReference type="SAM" id="MobiDB-lite"/>
    </source>
</evidence>
<dbReference type="RefSeq" id="WP_003981967.1">
    <property type="nucleotide sequence ID" value="NZ_CP043497.1"/>
</dbReference>
<protein>
    <submittedName>
        <fullName evidence="3">Acetyltransferase (GNAT) family protein</fullName>
    </submittedName>
</protein>
<dbReference type="Pfam" id="PF13302">
    <property type="entry name" value="Acetyltransf_3"/>
    <property type="match status" value="1"/>
</dbReference>
<evidence type="ECO:0000313" key="4">
    <source>
        <dbReference type="Proteomes" id="UP000829494"/>
    </source>
</evidence>
<accession>A0ABY3YVA4</accession>
<feature type="domain" description="N-acetyltransferase" evidence="2">
    <location>
        <begin position="9"/>
        <end position="165"/>
    </location>
</feature>
<dbReference type="CDD" id="cd04301">
    <property type="entry name" value="NAT_SF"/>
    <property type="match status" value="1"/>
</dbReference>
<dbReference type="PROSITE" id="PS51186">
    <property type="entry name" value="GNAT"/>
    <property type="match status" value="1"/>
</dbReference>
<name>A0ABY3YVA4_STRRM</name>
<sequence length="185" mass="19460">MSDLQTARLVLHPLTVAEAERLAARTPAAGDRWAPGYPADGDVESATDFLRRCAATGNPRPFGDYEIRRRADGLVIGSLGFNRPPAADGSVTVGYGLVPAARGHGYATEALRELLRLARERGVTCVKGDADHDNVASQRVMAAAGMRPAGEDERVKYFEIAWPAPAASPAGPPDPSAAGDRDTGP</sequence>
<dbReference type="PANTHER" id="PTHR43441:SF6">
    <property type="entry name" value="N-ACETYLTRANSFERASE DOMAIN-CONTAINING PROTEIN"/>
    <property type="match status" value="1"/>
</dbReference>
<dbReference type="EMBL" id="CP094298">
    <property type="protein sequence ID" value="UNZ01946.1"/>
    <property type="molecule type" value="Genomic_DNA"/>
</dbReference>
<dbReference type="PANTHER" id="PTHR43441">
    <property type="entry name" value="RIBOSOMAL-PROTEIN-SERINE ACETYLTRANSFERASE"/>
    <property type="match status" value="1"/>
</dbReference>
<dbReference type="Proteomes" id="UP000829494">
    <property type="component" value="Chromosome"/>
</dbReference>
<evidence type="ECO:0000259" key="2">
    <source>
        <dbReference type="PROSITE" id="PS51186"/>
    </source>
</evidence>
<organism evidence="3 4">
    <name type="scientific">Streptomyces rimosus subsp. rimosus</name>
    <dbReference type="NCBI Taxonomy" id="132474"/>
    <lineage>
        <taxon>Bacteria</taxon>
        <taxon>Bacillati</taxon>
        <taxon>Actinomycetota</taxon>
        <taxon>Actinomycetes</taxon>
        <taxon>Kitasatosporales</taxon>
        <taxon>Streptomycetaceae</taxon>
        <taxon>Streptomyces</taxon>
    </lineage>
</organism>
<proteinExistence type="predicted"/>
<dbReference type="GeneID" id="66858969"/>
<dbReference type="SUPFAM" id="SSF55729">
    <property type="entry name" value="Acyl-CoA N-acyltransferases (Nat)"/>
    <property type="match status" value="1"/>
</dbReference>
<reference evidence="3 4" key="1">
    <citation type="submission" date="2022-03" db="EMBL/GenBank/DDBJ databases">
        <title>Complete genome of Streptomyces rimosus ssp. rimosus R7 (=ATCC 10970).</title>
        <authorList>
            <person name="Beganovic S."/>
            <person name="Ruckert C."/>
            <person name="Busche T."/>
            <person name="Kalinowski J."/>
            <person name="Wittmann C."/>
        </authorList>
    </citation>
    <scope>NUCLEOTIDE SEQUENCE [LARGE SCALE GENOMIC DNA]</scope>
    <source>
        <strain evidence="3 4">R7</strain>
    </source>
</reference>
<dbReference type="InterPro" id="IPR000182">
    <property type="entry name" value="GNAT_dom"/>
</dbReference>
<dbReference type="InterPro" id="IPR051908">
    <property type="entry name" value="Ribosomal_N-acetyltransferase"/>
</dbReference>
<dbReference type="InterPro" id="IPR016181">
    <property type="entry name" value="Acyl_CoA_acyltransferase"/>
</dbReference>
<keyword evidence="4" id="KW-1185">Reference proteome</keyword>
<gene>
    <name evidence="3" type="ORF">SRIMR7_07320</name>
</gene>
<dbReference type="Gene3D" id="3.40.630.30">
    <property type="match status" value="1"/>
</dbReference>